<evidence type="ECO:0000313" key="2">
    <source>
        <dbReference type="EMBL" id="KAK4297848.1"/>
    </source>
</evidence>
<evidence type="ECO:0000313" key="3">
    <source>
        <dbReference type="Proteomes" id="UP001292094"/>
    </source>
</evidence>
<organism evidence="2 3">
    <name type="scientific">Petrolisthes manimaculis</name>
    <dbReference type="NCBI Taxonomy" id="1843537"/>
    <lineage>
        <taxon>Eukaryota</taxon>
        <taxon>Metazoa</taxon>
        <taxon>Ecdysozoa</taxon>
        <taxon>Arthropoda</taxon>
        <taxon>Crustacea</taxon>
        <taxon>Multicrustacea</taxon>
        <taxon>Malacostraca</taxon>
        <taxon>Eumalacostraca</taxon>
        <taxon>Eucarida</taxon>
        <taxon>Decapoda</taxon>
        <taxon>Pleocyemata</taxon>
        <taxon>Anomura</taxon>
        <taxon>Galatheoidea</taxon>
        <taxon>Porcellanidae</taxon>
        <taxon>Petrolisthes</taxon>
    </lineage>
</organism>
<dbReference type="Proteomes" id="UP001292094">
    <property type="component" value="Unassembled WGS sequence"/>
</dbReference>
<comment type="caution">
    <text evidence="2">The sequence shown here is derived from an EMBL/GenBank/DDBJ whole genome shotgun (WGS) entry which is preliminary data.</text>
</comment>
<name>A0AAE1NY47_9EUCA</name>
<sequence>MQFRPALRSHPGQLILHFDVYDIKTWSHQDQAEVSPSDPRGKLKNGTHSSLPPQSRLLQLFLLSSFNSSSFPPSTLPPFLLQLFLFSSTISHSFPPQSFLLQFFFLSSFNSSFFRPPPPPLHHSLDLNPIPYSTFLRFPHLMPPLHHLSPLHSTTCLHYTPPPVSTTLHPLSPLHSTSHSLSSYLKS</sequence>
<accession>A0AAE1NY47</accession>
<protein>
    <submittedName>
        <fullName evidence="2">Uncharacterized protein</fullName>
    </submittedName>
</protein>
<feature type="region of interest" description="Disordered" evidence="1">
    <location>
        <begin position="32"/>
        <end position="51"/>
    </location>
</feature>
<keyword evidence="3" id="KW-1185">Reference proteome</keyword>
<reference evidence="2" key="1">
    <citation type="submission" date="2023-11" db="EMBL/GenBank/DDBJ databases">
        <title>Genome assemblies of two species of porcelain crab, Petrolisthes cinctipes and Petrolisthes manimaculis (Anomura: Porcellanidae).</title>
        <authorList>
            <person name="Angst P."/>
        </authorList>
    </citation>
    <scope>NUCLEOTIDE SEQUENCE</scope>
    <source>
        <strain evidence="2">PB745_02</strain>
        <tissue evidence="2">Gill</tissue>
    </source>
</reference>
<dbReference type="EMBL" id="JAWZYT010003559">
    <property type="protein sequence ID" value="KAK4297848.1"/>
    <property type="molecule type" value="Genomic_DNA"/>
</dbReference>
<proteinExistence type="predicted"/>
<evidence type="ECO:0000256" key="1">
    <source>
        <dbReference type="SAM" id="MobiDB-lite"/>
    </source>
</evidence>
<dbReference type="AlphaFoldDB" id="A0AAE1NY47"/>
<gene>
    <name evidence="2" type="ORF">Pmani_029764</name>
</gene>